<keyword evidence="1" id="KW-0472">Membrane</keyword>
<sequence>MLFYPLRDFSRYVYDLAPFYFLGLSLLLYGIAFLTKDLKSQKNILLRLVGSPIKLIAFLLVVYLAFILFYLIAWTNLKGYTHVWILLVAVGLYLINDFFSKKRVGVKAYWSVQIIVVIMVFGAVKLIALKQDAKTIYVIPESAKDEVIILFGIEGYPELPKTTMWKKNILIPDNGLLVTSSMMDELPGYRRNYIKPDGQGISLNNLFVQEYCALESDRLIISAYLTPKFYYPTIPTGLSDIQNTYQQYYDSICSGQLISKYKDTRDPEHKGKLRSEWLKVFQESRVHK</sequence>
<gene>
    <name evidence="2" type="ORF">DNU06_06855</name>
</gene>
<name>A0A2W1N3D7_9FLAO</name>
<keyword evidence="1" id="KW-0812">Transmembrane</keyword>
<feature type="transmembrane region" description="Helical" evidence="1">
    <location>
        <begin position="55"/>
        <end position="73"/>
    </location>
</feature>
<feature type="transmembrane region" description="Helical" evidence="1">
    <location>
        <begin position="79"/>
        <end position="96"/>
    </location>
</feature>
<keyword evidence="1" id="KW-1133">Transmembrane helix</keyword>
<dbReference type="EMBL" id="QKSB01000003">
    <property type="protein sequence ID" value="PZE17541.1"/>
    <property type="molecule type" value="Genomic_DNA"/>
</dbReference>
<reference evidence="2 3" key="1">
    <citation type="submission" date="2018-06" db="EMBL/GenBank/DDBJ databases">
        <title>The draft genome sequence of Crocinitomix sp. SM1701.</title>
        <authorList>
            <person name="Zhang X."/>
        </authorList>
    </citation>
    <scope>NUCLEOTIDE SEQUENCE [LARGE SCALE GENOMIC DNA]</scope>
    <source>
        <strain evidence="2 3">SM1701</strain>
    </source>
</reference>
<evidence type="ECO:0000313" key="3">
    <source>
        <dbReference type="Proteomes" id="UP000249248"/>
    </source>
</evidence>
<accession>A0A2W1N3D7</accession>
<feature type="transmembrane region" description="Helical" evidence="1">
    <location>
        <begin position="12"/>
        <end position="34"/>
    </location>
</feature>
<dbReference type="Proteomes" id="UP000249248">
    <property type="component" value="Unassembled WGS sequence"/>
</dbReference>
<evidence type="ECO:0000256" key="1">
    <source>
        <dbReference type="SAM" id="Phobius"/>
    </source>
</evidence>
<proteinExistence type="predicted"/>
<keyword evidence="3" id="KW-1185">Reference proteome</keyword>
<dbReference type="AlphaFoldDB" id="A0A2W1N3D7"/>
<comment type="caution">
    <text evidence="2">The sequence shown here is derived from an EMBL/GenBank/DDBJ whole genome shotgun (WGS) entry which is preliminary data.</text>
</comment>
<evidence type="ECO:0000313" key="2">
    <source>
        <dbReference type="EMBL" id="PZE17541.1"/>
    </source>
</evidence>
<protein>
    <submittedName>
        <fullName evidence="2">Uncharacterized protein</fullName>
    </submittedName>
</protein>
<organism evidence="2 3">
    <name type="scientific">Putridiphycobacter roseus</name>
    <dbReference type="NCBI Taxonomy" id="2219161"/>
    <lineage>
        <taxon>Bacteria</taxon>
        <taxon>Pseudomonadati</taxon>
        <taxon>Bacteroidota</taxon>
        <taxon>Flavobacteriia</taxon>
        <taxon>Flavobacteriales</taxon>
        <taxon>Crocinitomicaceae</taxon>
        <taxon>Putridiphycobacter</taxon>
    </lineage>
</organism>
<feature type="transmembrane region" description="Helical" evidence="1">
    <location>
        <begin position="108"/>
        <end position="128"/>
    </location>
</feature>